<dbReference type="InterPro" id="IPR000326">
    <property type="entry name" value="PAP2/HPO"/>
</dbReference>
<dbReference type="Pfam" id="PF01569">
    <property type="entry name" value="PAP2"/>
    <property type="match status" value="1"/>
</dbReference>
<keyword evidence="1" id="KW-0812">Transmembrane</keyword>
<reference evidence="4" key="1">
    <citation type="journal article" date="2019" name="Int. J. Syst. Evol. Microbiol.">
        <title>The Global Catalogue of Microorganisms (GCM) 10K type strain sequencing project: providing services to taxonomists for standard genome sequencing and annotation.</title>
        <authorList>
            <consortium name="The Broad Institute Genomics Platform"/>
            <consortium name="The Broad Institute Genome Sequencing Center for Infectious Disease"/>
            <person name="Wu L."/>
            <person name="Ma J."/>
        </authorList>
    </citation>
    <scope>NUCLEOTIDE SEQUENCE [LARGE SCALE GENOMIC DNA]</scope>
    <source>
        <strain evidence="4">CGMCC 1.16306</strain>
    </source>
</reference>
<feature type="domain" description="Phosphatidic acid phosphatase type 2/haloperoxidase" evidence="2">
    <location>
        <begin position="54"/>
        <end position="172"/>
    </location>
</feature>
<sequence length="184" mass="21006">MAFDKVVAKTVKNWDDITPLVYIGKVITHLADFNYCLILAVLIMIFLFFKRWYYTGALFMIAYIGTRLLRNFFKNINGRPRPNATDSLIGSSGSSFPSGHMLYATVFYGFILFLLVYLLIQNGKRTAAKMVGLAFGLFLILIGLSRVFLGVHYTSDVIAGFLLGVAWLSFILMILWRLWVKKMY</sequence>
<evidence type="ECO:0000313" key="4">
    <source>
        <dbReference type="Proteomes" id="UP001596022"/>
    </source>
</evidence>
<keyword evidence="1" id="KW-1133">Transmembrane helix</keyword>
<evidence type="ECO:0000313" key="3">
    <source>
        <dbReference type="EMBL" id="MFC4618360.1"/>
    </source>
</evidence>
<organism evidence="3 4">
    <name type="scientific">Camelliibacillus cellulosilyticus</name>
    <dbReference type="NCBI Taxonomy" id="2174486"/>
    <lineage>
        <taxon>Bacteria</taxon>
        <taxon>Bacillati</taxon>
        <taxon>Bacillota</taxon>
        <taxon>Bacilli</taxon>
        <taxon>Bacillales</taxon>
        <taxon>Sporolactobacillaceae</taxon>
        <taxon>Camelliibacillus</taxon>
    </lineage>
</organism>
<dbReference type="PANTHER" id="PTHR14969">
    <property type="entry name" value="SPHINGOSINE-1-PHOSPHATE PHOSPHOHYDROLASE"/>
    <property type="match status" value="1"/>
</dbReference>
<protein>
    <submittedName>
        <fullName evidence="3">Phosphatase PAP2 family protein</fullName>
    </submittedName>
</protein>
<comment type="caution">
    <text evidence="3">The sequence shown here is derived from an EMBL/GenBank/DDBJ whole genome shotgun (WGS) entry which is preliminary data.</text>
</comment>
<name>A0ABV9GM83_9BACL</name>
<dbReference type="RefSeq" id="WP_376845546.1">
    <property type="nucleotide sequence ID" value="NZ_JBHSFW010000001.1"/>
</dbReference>
<feature type="transmembrane region" description="Helical" evidence="1">
    <location>
        <begin position="132"/>
        <end position="151"/>
    </location>
</feature>
<dbReference type="PANTHER" id="PTHR14969:SF13">
    <property type="entry name" value="AT30094P"/>
    <property type="match status" value="1"/>
</dbReference>
<dbReference type="Proteomes" id="UP001596022">
    <property type="component" value="Unassembled WGS sequence"/>
</dbReference>
<gene>
    <name evidence="3" type="ORF">ACFO4N_06400</name>
</gene>
<evidence type="ECO:0000259" key="2">
    <source>
        <dbReference type="SMART" id="SM00014"/>
    </source>
</evidence>
<feature type="transmembrane region" description="Helical" evidence="1">
    <location>
        <begin position="157"/>
        <end position="179"/>
    </location>
</feature>
<dbReference type="InterPro" id="IPR036938">
    <property type="entry name" value="PAP2/HPO_sf"/>
</dbReference>
<keyword evidence="1" id="KW-0472">Membrane</keyword>
<feature type="transmembrane region" description="Helical" evidence="1">
    <location>
        <begin position="101"/>
        <end position="120"/>
    </location>
</feature>
<dbReference type="EMBL" id="JBHSFW010000001">
    <property type="protein sequence ID" value="MFC4618360.1"/>
    <property type="molecule type" value="Genomic_DNA"/>
</dbReference>
<dbReference type="SUPFAM" id="SSF48317">
    <property type="entry name" value="Acid phosphatase/Vanadium-dependent haloperoxidase"/>
    <property type="match status" value="1"/>
</dbReference>
<feature type="transmembrane region" description="Helical" evidence="1">
    <location>
        <begin position="20"/>
        <end position="45"/>
    </location>
</feature>
<keyword evidence="4" id="KW-1185">Reference proteome</keyword>
<dbReference type="Gene3D" id="1.20.144.10">
    <property type="entry name" value="Phosphatidic acid phosphatase type 2/haloperoxidase"/>
    <property type="match status" value="2"/>
</dbReference>
<accession>A0ABV9GM83</accession>
<proteinExistence type="predicted"/>
<evidence type="ECO:0000256" key="1">
    <source>
        <dbReference type="SAM" id="Phobius"/>
    </source>
</evidence>
<dbReference type="SMART" id="SM00014">
    <property type="entry name" value="acidPPc"/>
    <property type="match status" value="1"/>
</dbReference>